<name>A0A5B8UIY9_9BACT</name>
<dbReference type="AlphaFoldDB" id="A0A5B8UIY9"/>
<dbReference type="KEGG" id="fgg:FSB75_09190"/>
<dbReference type="EMBL" id="CP042433">
    <property type="protein sequence ID" value="QEC56060.1"/>
    <property type="molecule type" value="Genomic_DNA"/>
</dbReference>
<evidence type="ECO:0000313" key="3">
    <source>
        <dbReference type="EMBL" id="QEC56060.1"/>
    </source>
</evidence>
<feature type="region of interest" description="Disordered" evidence="1">
    <location>
        <begin position="20"/>
        <end position="42"/>
    </location>
</feature>
<gene>
    <name evidence="3" type="ORF">FSB75_09190</name>
</gene>
<dbReference type="OrthoDB" id="679096at2"/>
<sequence length="211" mass="22381">MKNTITLAAVLFAAVAANAQTTPDSTQQKQQTTPVTTQTTTTTATLSDTSINSAYIADPEALKGLKTEDLRPEHAFPVLGSYTPTGASTANVTITLDSANKGIVWVEGLSQGKFRALMKKAPATYKIPAQTTAEGKNVPEGTLFYNPSSKEVTIVLGRPFDEVNPASFQTTSDNTVVKEKVTNNKQKVKVKGWQYTGVKAGAAITPSASKQ</sequence>
<protein>
    <submittedName>
        <fullName evidence="3">Uncharacterized protein</fullName>
    </submittedName>
</protein>
<dbReference type="RefSeq" id="WP_146786000.1">
    <property type="nucleotide sequence ID" value="NZ_BAABIO010000001.1"/>
</dbReference>
<dbReference type="Proteomes" id="UP000321204">
    <property type="component" value="Chromosome"/>
</dbReference>
<evidence type="ECO:0000256" key="1">
    <source>
        <dbReference type="SAM" id="MobiDB-lite"/>
    </source>
</evidence>
<keyword evidence="4" id="KW-1185">Reference proteome</keyword>
<evidence type="ECO:0000256" key="2">
    <source>
        <dbReference type="SAM" id="SignalP"/>
    </source>
</evidence>
<organism evidence="3 4">
    <name type="scientific">Flavisolibacter ginsenosidimutans</name>
    <dbReference type="NCBI Taxonomy" id="661481"/>
    <lineage>
        <taxon>Bacteria</taxon>
        <taxon>Pseudomonadati</taxon>
        <taxon>Bacteroidota</taxon>
        <taxon>Chitinophagia</taxon>
        <taxon>Chitinophagales</taxon>
        <taxon>Chitinophagaceae</taxon>
        <taxon>Flavisolibacter</taxon>
    </lineage>
</organism>
<proteinExistence type="predicted"/>
<feature type="signal peptide" evidence="2">
    <location>
        <begin position="1"/>
        <end position="19"/>
    </location>
</feature>
<keyword evidence="2" id="KW-0732">Signal</keyword>
<feature type="chain" id="PRO_5022992909" evidence="2">
    <location>
        <begin position="20"/>
        <end position="211"/>
    </location>
</feature>
<reference evidence="3 4" key="1">
    <citation type="journal article" date="2015" name="Int. J. Syst. Evol. Microbiol.">
        <title>Flavisolibacter ginsenosidimutans sp. nov., with ginsenoside-converting activity isolated from soil used for cultivating ginseng.</title>
        <authorList>
            <person name="Zhao Y."/>
            <person name="Liu Q."/>
            <person name="Kang M.S."/>
            <person name="Jin F."/>
            <person name="Yu H."/>
            <person name="Im W.T."/>
        </authorList>
    </citation>
    <scope>NUCLEOTIDE SEQUENCE [LARGE SCALE GENOMIC DNA]</scope>
    <source>
        <strain evidence="3 4">Gsoil 636</strain>
    </source>
</reference>
<accession>A0A5B8UIY9</accession>
<feature type="compositionally biased region" description="Low complexity" evidence="1">
    <location>
        <begin position="26"/>
        <end position="42"/>
    </location>
</feature>
<evidence type="ECO:0000313" key="4">
    <source>
        <dbReference type="Proteomes" id="UP000321204"/>
    </source>
</evidence>